<dbReference type="VEuPathDB" id="FungiDB:PYU1_G014530"/>
<dbReference type="STRING" id="431595.K3XBG2"/>
<reference evidence="13" key="1">
    <citation type="journal article" date="2010" name="Genome Biol.">
        <title>Genome sequence of the necrotrophic plant pathogen Pythium ultimum reveals original pathogenicity mechanisms and effector repertoire.</title>
        <authorList>
            <person name="Levesque C.A."/>
            <person name="Brouwer H."/>
            <person name="Cano L."/>
            <person name="Hamilton J.P."/>
            <person name="Holt C."/>
            <person name="Huitema E."/>
            <person name="Raffaele S."/>
            <person name="Robideau G.P."/>
            <person name="Thines M."/>
            <person name="Win J."/>
            <person name="Zerillo M.M."/>
            <person name="Beakes G.W."/>
            <person name="Boore J.L."/>
            <person name="Busam D."/>
            <person name="Dumas B."/>
            <person name="Ferriera S."/>
            <person name="Fuerstenberg S.I."/>
            <person name="Gachon C.M."/>
            <person name="Gaulin E."/>
            <person name="Govers F."/>
            <person name="Grenville-Briggs L."/>
            <person name="Horner N."/>
            <person name="Hostetler J."/>
            <person name="Jiang R.H."/>
            <person name="Johnson J."/>
            <person name="Krajaejun T."/>
            <person name="Lin H."/>
            <person name="Meijer H.J."/>
            <person name="Moore B."/>
            <person name="Morris P."/>
            <person name="Phuntmart V."/>
            <person name="Puiu D."/>
            <person name="Shetty J."/>
            <person name="Stajich J.E."/>
            <person name="Tripathy S."/>
            <person name="Wawra S."/>
            <person name="van West P."/>
            <person name="Whitty B.R."/>
            <person name="Coutinho P.M."/>
            <person name="Henrissat B."/>
            <person name="Martin F."/>
            <person name="Thomas P.D."/>
            <person name="Tyler B.M."/>
            <person name="De Vries R.P."/>
            <person name="Kamoun S."/>
            <person name="Yandell M."/>
            <person name="Tisserat N."/>
            <person name="Buell C.R."/>
        </authorList>
    </citation>
    <scope>NUCLEOTIDE SEQUENCE</scope>
    <source>
        <strain evidence="13">DAOM:BR144</strain>
    </source>
</reference>
<reference evidence="13" key="2">
    <citation type="submission" date="2010-04" db="EMBL/GenBank/DDBJ databases">
        <authorList>
            <person name="Buell R."/>
            <person name="Hamilton J."/>
            <person name="Hostetler J."/>
        </authorList>
    </citation>
    <scope>NUCLEOTIDE SEQUENCE [LARGE SCALE GENOMIC DNA]</scope>
    <source>
        <strain evidence="13">DAOM:BR144</strain>
    </source>
</reference>
<dbReference type="EnsemblProtists" id="PYU1_T014561">
    <property type="protein sequence ID" value="PYU1_T014561"/>
    <property type="gene ID" value="PYU1_G014530"/>
</dbReference>
<sequence length="598" mass="63478">MVQVATIVGALLSVAASVSATKVNFINKCSDNVQLYHSQELQKLEKLSDIAAGETYTRDVTGPAHMFRDGFDTDATLVEFSMPKDNKAWYDISVIPPMPGHCRSFDDCKQVTGKRGFNRAVTMEPLVNANGKNCRTLVCAADDKVKCADAYHFPDDIKTHDCPASTEFNVVFCPDGSASAPAPAPAATKKDKSNNNNYNNNNNNNNQQQQQQQQQSSSYSAGKVSAYESGTLQKDAAAPAPAGNSDAYANKATAAPAPAGNSDAYANEASSAPTVGAAKTAGSTKLGNVRATYSYKGKQAGNIPGTYNRVTKLSGCVKEQVSVNSPVGPLSEEVGIVFRGPMEIYNIAVFSGESHGNGTFSRVSSYARDSGATENLMFMNNKNVDYSGGGKHGPQGFSTEDGLQKADAPKVLKGVLAEATNPSQKGAGPGIETGAEVNIMTGKSCKDGGCLGYHGDNDYHGWGGDKKLFVTKVKMPQGKSPNQPALWMLNAQVLHSNQYGCNCRGVGSVGGCGELDIAEVIETNDKRDKVTTHYYFYDGSVLSPGGDNFAARPVDAPTVYLTLIDAANGGLIKIIQVDDFDFSQGEITQELYQQMLQA</sequence>
<dbReference type="InterPro" id="IPR018805">
    <property type="entry name" value="YJL171C/Tos1_C"/>
</dbReference>
<comment type="similarity">
    <text evidence="2">Belongs to the PGA52 family.</text>
</comment>
<dbReference type="HOGENOM" id="CLU_030276_3_0_1"/>
<evidence type="ECO:0000256" key="4">
    <source>
        <dbReference type="ARBA" id="ARBA00022729"/>
    </source>
</evidence>
<dbReference type="GO" id="GO:0042973">
    <property type="term" value="F:glucan endo-1,3-beta-D-glucosidase activity"/>
    <property type="evidence" value="ECO:0007669"/>
    <property type="project" value="UniProtKB-EC"/>
</dbReference>
<feature type="compositionally biased region" description="Low complexity" evidence="8">
    <location>
        <begin position="194"/>
        <end position="220"/>
    </location>
</feature>
<dbReference type="GO" id="GO:0071555">
    <property type="term" value="P:cell wall organization"/>
    <property type="evidence" value="ECO:0007669"/>
    <property type="project" value="UniProtKB-KW"/>
</dbReference>
<dbReference type="eggNOG" id="ENOG502QU2Z">
    <property type="taxonomic scope" value="Eukaryota"/>
</dbReference>
<protein>
    <recommendedName>
        <fullName evidence="3">glucan endo-1,3-beta-D-glucosidase</fullName>
        <ecNumber evidence="3">3.2.1.39</ecNumber>
    </recommendedName>
</protein>
<dbReference type="PANTHER" id="PTHR31737">
    <property type="entry name" value="PROTEIN TOS1"/>
    <property type="match status" value="1"/>
</dbReference>
<organism evidence="12 13">
    <name type="scientific">Globisporangium ultimum (strain ATCC 200006 / CBS 805.95 / DAOM BR144)</name>
    <name type="common">Pythium ultimum</name>
    <dbReference type="NCBI Taxonomy" id="431595"/>
    <lineage>
        <taxon>Eukaryota</taxon>
        <taxon>Sar</taxon>
        <taxon>Stramenopiles</taxon>
        <taxon>Oomycota</taxon>
        <taxon>Peronosporomycetes</taxon>
        <taxon>Pythiales</taxon>
        <taxon>Pythiaceae</taxon>
        <taxon>Globisporangium</taxon>
    </lineage>
</organism>
<reference evidence="12" key="3">
    <citation type="submission" date="2015-02" db="UniProtKB">
        <authorList>
            <consortium name="EnsemblProtists"/>
        </authorList>
    </citation>
    <scope>IDENTIFICATION</scope>
    <source>
        <strain evidence="12">DAOM BR144</strain>
    </source>
</reference>
<evidence type="ECO:0000256" key="7">
    <source>
        <dbReference type="ARBA" id="ARBA00023316"/>
    </source>
</evidence>
<dbReference type="SUPFAM" id="SSF49870">
    <property type="entry name" value="Osmotin, thaumatin-like protein"/>
    <property type="match status" value="1"/>
</dbReference>
<evidence type="ECO:0000256" key="8">
    <source>
        <dbReference type="SAM" id="MobiDB-lite"/>
    </source>
</evidence>
<keyword evidence="7" id="KW-0961">Cell wall biogenesis/degradation</keyword>
<dbReference type="OMA" id="ADAYHFP"/>
<evidence type="ECO:0000313" key="13">
    <source>
        <dbReference type="Proteomes" id="UP000019132"/>
    </source>
</evidence>
<dbReference type="PROSITE" id="PS51367">
    <property type="entry name" value="THAUMATIN_2"/>
    <property type="match status" value="1"/>
</dbReference>
<evidence type="ECO:0000256" key="6">
    <source>
        <dbReference type="ARBA" id="ARBA00023295"/>
    </source>
</evidence>
<dbReference type="InterPro" id="IPR037176">
    <property type="entry name" value="Osmotin/thaumatin-like_sf"/>
</dbReference>
<keyword evidence="13" id="KW-1185">Reference proteome</keyword>
<dbReference type="EMBL" id="GL376574">
    <property type="status" value="NOT_ANNOTATED_CDS"/>
    <property type="molecule type" value="Genomic_DNA"/>
</dbReference>
<keyword evidence="5" id="KW-0378">Hydrolase</keyword>
<dbReference type="EC" id="3.2.1.39" evidence="3"/>
<dbReference type="Proteomes" id="UP000019132">
    <property type="component" value="Unassembled WGS sequence"/>
</dbReference>
<keyword evidence="4 9" id="KW-0732">Signal</keyword>
<evidence type="ECO:0000259" key="11">
    <source>
        <dbReference type="Pfam" id="PF10290"/>
    </source>
</evidence>
<feature type="chain" id="PRO_5003868501" description="glucan endo-1,3-beta-D-glucosidase" evidence="9">
    <location>
        <begin position="21"/>
        <end position="598"/>
    </location>
</feature>
<comment type="catalytic activity">
    <reaction evidence="1">
        <text>Hydrolysis of (1-&gt;3)-beta-D-glucosidic linkages in (1-&gt;3)-beta-D-glucans.</text>
        <dbReference type="EC" id="3.2.1.39"/>
    </reaction>
</comment>
<evidence type="ECO:0000259" key="10">
    <source>
        <dbReference type="Pfam" id="PF10287"/>
    </source>
</evidence>
<feature type="signal peptide" evidence="9">
    <location>
        <begin position="1"/>
        <end position="20"/>
    </location>
</feature>
<dbReference type="Pfam" id="PF10290">
    <property type="entry name" value="YJL171C_Tos1_N"/>
    <property type="match status" value="1"/>
</dbReference>
<dbReference type="AlphaFoldDB" id="K3XBG2"/>
<feature type="region of interest" description="Disordered" evidence="8">
    <location>
        <begin position="179"/>
        <end position="224"/>
    </location>
</feature>
<evidence type="ECO:0000256" key="5">
    <source>
        <dbReference type="ARBA" id="ARBA00022801"/>
    </source>
</evidence>
<dbReference type="Gene3D" id="2.60.110.10">
    <property type="entry name" value="Thaumatin"/>
    <property type="match status" value="1"/>
</dbReference>
<dbReference type="InterPro" id="IPR018807">
    <property type="entry name" value="YJL171C/Tos1_N"/>
</dbReference>
<evidence type="ECO:0000256" key="2">
    <source>
        <dbReference type="ARBA" id="ARBA00006055"/>
    </source>
</evidence>
<dbReference type="SMART" id="SM00205">
    <property type="entry name" value="THN"/>
    <property type="match status" value="1"/>
</dbReference>
<evidence type="ECO:0000256" key="1">
    <source>
        <dbReference type="ARBA" id="ARBA00000382"/>
    </source>
</evidence>
<accession>K3XBG2</accession>
<dbReference type="InParanoid" id="K3XBG2"/>
<evidence type="ECO:0000313" key="12">
    <source>
        <dbReference type="EnsemblProtists" id="PYU1_T014561"/>
    </source>
</evidence>
<dbReference type="PANTHER" id="PTHR31737:SF2">
    <property type="entry name" value="PROTEIN TOS1"/>
    <property type="match status" value="1"/>
</dbReference>
<name>K3XBG2_GLOUD</name>
<feature type="domain" description="Cell wall protein YJL171C/Tos1 C-terminal" evidence="10">
    <location>
        <begin position="359"/>
        <end position="592"/>
    </location>
</feature>
<feature type="domain" description="Cell wall protein YJL171C/Tos1 N-terminal" evidence="11">
    <location>
        <begin position="303"/>
        <end position="350"/>
    </location>
</feature>
<dbReference type="InterPro" id="IPR001938">
    <property type="entry name" value="Thaumatin"/>
</dbReference>
<dbReference type="Pfam" id="PF10287">
    <property type="entry name" value="YJL171C_Tos1_C"/>
    <property type="match status" value="1"/>
</dbReference>
<keyword evidence="6" id="KW-0326">Glycosidase</keyword>
<proteinExistence type="inferred from homology"/>
<evidence type="ECO:0000256" key="3">
    <source>
        <dbReference type="ARBA" id="ARBA00012780"/>
    </source>
</evidence>
<evidence type="ECO:0000256" key="9">
    <source>
        <dbReference type="SAM" id="SignalP"/>
    </source>
</evidence>